<dbReference type="EMBL" id="JACBZP010000001">
    <property type="protein sequence ID" value="NYI68754.1"/>
    <property type="molecule type" value="Genomic_DNA"/>
</dbReference>
<evidence type="ECO:0000256" key="1">
    <source>
        <dbReference type="SAM" id="MobiDB-lite"/>
    </source>
</evidence>
<evidence type="ECO:0000313" key="2">
    <source>
        <dbReference type="EMBL" id="NYI68754.1"/>
    </source>
</evidence>
<dbReference type="Proteomes" id="UP000539111">
    <property type="component" value="Unassembled WGS sequence"/>
</dbReference>
<gene>
    <name evidence="2" type="ORF">BJY26_003060</name>
</gene>
<comment type="caution">
    <text evidence="2">The sequence shown here is derived from an EMBL/GenBank/DDBJ whole genome shotgun (WGS) entry which is preliminary data.</text>
</comment>
<sequence length="110" mass="11388">MKSALNILIRADIHPGPVTLDVQGNLSAESYPQLVRVVERAAALDGCVAITVDVVGCDHVDADARHSLERYIADRNSDARDGVVVNLAGTGEPGGGKSSLHAVATTDSAL</sequence>
<protein>
    <submittedName>
        <fullName evidence="2">Anti-anti-sigma regulatory factor</fullName>
    </submittedName>
</protein>
<accession>A0A7Z0D4K9</accession>
<proteinExistence type="predicted"/>
<dbReference type="AlphaFoldDB" id="A0A7Z0D4K9"/>
<keyword evidence="3" id="KW-1185">Reference proteome</keyword>
<evidence type="ECO:0000313" key="3">
    <source>
        <dbReference type="Proteomes" id="UP000539111"/>
    </source>
</evidence>
<name>A0A7Z0D4K9_9MICO</name>
<feature type="region of interest" description="Disordered" evidence="1">
    <location>
        <begin position="89"/>
        <end position="110"/>
    </location>
</feature>
<organism evidence="2 3">
    <name type="scientific">Spelaeicoccus albus</name>
    <dbReference type="NCBI Taxonomy" id="1280376"/>
    <lineage>
        <taxon>Bacteria</taxon>
        <taxon>Bacillati</taxon>
        <taxon>Actinomycetota</taxon>
        <taxon>Actinomycetes</taxon>
        <taxon>Micrococcales</taxon>
        <taxon>Brevibacteriaceae</taxon>
        <taxon>Spelaeicoccus</taxon>
    </lineage>
</organism>
<reference evidence="2 3" key="1">
    <citation type="submission" date="2020-07" db="EMBL/GenBank/DDBJ databases">
        <title>Sequencing the genomes of 1000 actinobacteria strains.</title>
        <authorList>
            <person name="Klenk H.-P."/>
        </authorList>
    </citation>
    <scope>NUCLEOTIDE SEQUENCE [LARGE SCALE GENOMIC DNA]</scope>
    <source>
        <strain evidence="2 3">DSM 26341</strain>
    </source>
</reference>